<proteinExistence type="predicted"/>
<dbReference type="InterPro" id="IPR011990">
    <property type="entry name" value="TPR-like_helical_dom_sf"/>
</dbReference>
<evidence type="ECO:0008006" key="5">
    <source>
        <dbReference type="Google" id="ProtNLM"/>
    </source>
</evidence>
<gene>
    <name evidence="3" type="ORF">BDK63_000878</name>
</gene>
<sequence>MRPLTPLSLVAACGLLLAGCAGLPDGQDVLSTSSEWLSRSGEVISTQGQRLARLAGGPEDEPLDEAEREAEVEALLAQPWIDPLTRFLEAHGDDPRYADQLVTLSRERDRRCAEVAERYRERPATREHLDRYRRGYLYSCPADVNAFFARVREREASTAMAAPTPPPAESTPAPRVAEEADVEQAVDRRQANDCYLYFTIRNLQQAREACAGPAEQGDARAQHHMGRLEELEGDTASAIRWFRRAADNGDEVAATRLEALAEAADGDDLEATP</sequence>
<feature type="chain" id="PRO_5030643091" description="Sel1 repeat family protein" evidence="2">
    <location>
        <begin position="19"/>
        <end position="273"/>
    </location>
</feature>
<dbReference type="Gene3D" id="1.25.40.10">
    <property type="entry name" value="Tetratricopeptide repeat domain"/>
    <property type="match status" value="1"/>
</dbReference>
<keyword evidence="4" id="KW-1185">Reference proteome</keyword>
<dbReference type="SUPFAM" id="SSF81901">
    <property type="entry name" value="HCP-like"/>
    <property type="match status" value="1"/>
</dbReference>
<accession>A0A7W5PAM6</accession>
<feature type="signal peptide" evidence="2">
    <location>
        <begin position="1"/>
        <end position="18"/>
    </location>
</feature>
<dbReference type="RefSeq" id="WP_183330128.1">
    <property type="nucleotide sequence ID" value="NZ_JACHZF010000005.1"/>
</dbReference>
<comment type="caution">
    <text evidence="3">The sequence shown here is derived from an EMBL/GenBank/DDBJ whole genome shotgun (WGS) entry which is preliminary data.</text>
</comment>
<dbReference type="PROSITE" id="PS51257">
    <property type="entry name" value="PROKAR_LIPOPROTEIN"/>
    <property type="match status" value="1"/>
</dbReference>
<name>A0A7W5PAM6_9GAMM</name>
<dbReference type="EMBL" id="JACHZF010000005">
    <property type="protein sequence ID" value="MBB3330036.1"/>
    <property type="molecule type" value="Genomic_DNA"/>
</dbReference>
<evidence type="ECO:0000256" key="2">
    <source>
        <dbReference type="SAM" id="SignalP"/>
    </source>
</evidence>
<dbReference type="Proteomes" id="UP000553442">
    <property type="component" value="Unassembled WGS sequence"/>
</dbReference>
<dbReference type="AlphaFoldDB" id="A0A7W5PAM6"/>
<evidence type="ECO:0000313" key="3">
    <source>
        <dbReference type="EMBL" id="MBB3330036.1"/>
    </source>
</evidence>
<evidence type="ECO:0000313" key="4">
    <source>
        <dbReference type="Proteomes" id="UP000553442"/>
    </source>
</evidence>
<evidence type="ECO:0000256" key="1">
    <source>
        <dbReference type="SAM" id="MobiDB-lite"/>
    </source>
</evidence>
<reference evidence="3 4" key="1">
    <citation type="submission" date="2020-08" db="EMBL/GenBank/DDBJ databases">
        <title>Genomic Encyclopedia of Archaeal and Bacterial Type Strains, Phase II (KMG-II): from individual species to whole genera.</title>
        <authorList>
            <person name="Goeker M."/>
        </authorList>
    </citation>
    <scope>NUCLEOTIDE SEQUENCE [LARGE SCALE GENOMIC DNA]</scope>
    <source>
        <strain evidence="3 4">5AG</strain>
    </source>
</reference>
<organism evidence="3 4">
    <name type="scientific">Halomonas campaniensis</name>
    <dbReference type="NCBI Taxonomy" id="213554"/>
    <lineage>
        <taxon>Bacteria</taxon>
        <taxon>Pseudomonadati</taxon>
        <taxon>Pseudomonadota</taxon>
        <taxon>Gammaproteobacteria</taxon>
        <taxon>Oceanospirillales</taxon>
        <taxon>Halomonadaceae</taxon>
        <taxon>Halomonas</taxon>
    </lineage>
</organism>
<protein>
    <recommendedName>
        <fullName evidence="5">Sel1 repeat family protein</fullName>
    </recommendedName>
</protein>
<keyword evidence="2" id="KW-0732">Signal</keyword>
<feature type="region of interest" description="Disordered" evidence="1">
    <location>
        <begin position="157"/>
        <end position="176"/>
    </location>
</feature>